<keyword evidence="8 9" id="KW-0539">Nucleus</keyword>
<dbReference type="PANTHER" id="PTHR13373:SF21">
    <property type="entry name" value="NUCLEAR PORE COMPLEX PROTEIN NUP85"/>
    <property type="match status" value="1"/>
</dbReference>
<sequence length="709" mass="79865">MSPNSASNGALVPFSGETNDSLAVYTLHHGLSRPISRVAISWSRGNSLRVSLFAEPSGSPDAGDGAKVVEVKLGGGDPEIDDADWRRIAYGSVAPFALLQSRRSSISALSKSPSSYHSDWWEHVLQYSKDITSLLAEPKLALNPIIEDPNEIVQNNEEPTCLKAAWELMEIFYVDKQSQAWLPERLVDWLADYDSLFTSTQETIHGKLVDFQNDLVNIQVIEDDPRYWEVMSSALSVGWLDIVVKMLRLHGSYQLDQLSYRELENGLVEAVAVLISKMPRLRHESAVGNLGDCFKSKPDFIKAWEKWRSQITKLDCSPFWIQCDNQQTREGLRNLLQVMLGNTESLCTASCYWIELYISHFLYIRPFTTGIESMYNLAQKCIQLKPPTGTHRLTGLMIGILAENTEVVLAEISREFGPWMVAHAVELLTAGSEQAEILLHDERYNLGGISMMELHRLAYAQVLSSHALTWQIAPIYLTSCMKQGMGLLENLLYRQSVQHNNLLLKNIEICRLYGLDYISSNIMKVAGVYHWKHGRKGAGVYWLQQSQDTNCLNRIAQQLFDSVGKSISDESFKQWEGIIELLGSESKPAGGLEFLHKYRDFKKSLQMVYSGKSADAARQAVGSLILLMKNPSTPQRFWLTLLYDSLKLLNWKDSPLLSVSETHLLLNKLQELSLARQRPQFTEPSLPPQALSSIRLALATNLGRAILDE</sequence>
<gene>
    <name evidence="10" type="ORF">KIW84_061081</name>
</gene>
<dbReference type="Gramene" id="Psat06G0108100-T1">
    <property type="protein sequence ID" value="KAI5394245.1"/>
    <property type="gene ID" value="KIW84_061081"/>
</dbReference>
<evidence type="ECO:0000256" key="3">
    <source>
        <dbReference type="ARBA" id="ARBA00022448"/>
    </source>
</evidence>
<name>A0A9D4W1Z2_PEA</name>
<keyword evidence="6 9" id="KW-0811">Translocation</keyword>
<evidence type="ECO:0000256" key="4">
    <source>
        <dbReference type="ARBA" id="ARBA00022816"/>
    </source>
</evidence>
<dbReference type="InterPro" id="IPR011502">
    <property type="entry name" value="Nucleoporin_Nup85"/>
</dbReference>
<comment type="function">
    <text evidence="9">Functions as a component of the nuclear pore complex (NPC).</text>
</comment>
<organism evidence="10 11">
    <name type="scientific">Pisum sativum</name>
    <name type="common">Garden pea</name>
    <name type="synonym">Lathyrus oleraceus</name>
    <dbReference type="NCBI Taxonomy" id="3888"/>
    <lineage>
        <taxon>Eukaryota</taxon>
        <taxon>Viridiplantae</taxon>
        <taxon>Streptophyta</taxon>
        <taxon>Embryophyta</taxon>
        <taxon>Tracheophyta</taxon>
        <taxon>Spermatophyta</taxon>
        <taxon>Magnoliopsida</taxon>
        <taxon>eudicotyledons</taxon>
        <taxon>Gunneridae</taxon>
        <taxon>Pentapetalae</taxon>
        <taxon>rosids</taxon>
        <taxon>fabids</taxon>
        <taxon>Fabales</taxon>
        <taxon>Fabaceae</taxon>
        <taxon>Papilionoideae</taxon>
        <taxon>50 kb inversion clade</taxon>
        <taxon>NPAAA clade</taxon>
        <taxon>Hologalegina</taxon>
        <taxon>IRL clade</taxon>
        <taxon>Fabeae</taxon>
        <taxon>Lathyrus</taxon>
    </lineage>
</organism>
<accession>A0A9D4W1Z2</accession>
<keyword evidence="4 9" id="KW-0509">mRNA transport</keyword>
<keyword evidence="7 9" id="KW-0906">Nuclear pore complex</keyword>
<keyword evidence="3 9" id="KW-0813">Transport</keyword>
<evidence type="ECO:0000256" key="7">
    <source>
        <dbReference type="ARBA" id="ARBA00023132"/>
    </source>
</evidence>
<dbReference type="GO" id="GO:0017056">
    <property type="term" value="F:structural constituent of nuclear pore"/>
    <property type="evidence" value="ECO:0007669"/>
    <property type="project" value="TreeGrafter"/>
</dbReference>
<evidence type="ECO:0000256" key="9">
    <source>
        <dbReference type="RuleBase" id="RU365073"/>
    </source>
</evidence>
<dbReference type="AlphaFoldDB" id="A0A9D4W1Z2"/>
<comment type="subcellular location">
    <subcellularLocation>
        <location evidence="1 9">Nucleus</location>
        <location evidence="1 9">Nuclear pore complex</location>
    </subcellularLocation>
</comment>
<keyword evidence="5 9" id="KW-0653">Protein transport</keyword>
<dbReference type="GO" id="GO:0006606">
    <property type="term" value="P:protein import into nucleus"/>
    <property type="evidence" value="ECO:0007669"/>
    <property type="project" value="TreeGrafter"/>
</dbReference>
<evidence type="ECO:0000313" key="10">
    <source>
        <dbReference type="EMBL" id="KAI5394245.1"/>
    </source>
</evidence>
<dbReference type="GO" id="GO:0006406">
    <property type="term" value="P:mRNA export from nucleus"/>
    <property type="evidence" value="ECO:0007669"/>
    <property type="project" value="TreeGrafter"/>
</dbReference>
<keyword evidence="11" id="KW-1185">Reference proteome</keyword>
<dbReference type="GO" id="GO:0031965">
    <property type="term" value="C:nuclear membrane"/>
    <property type="evidence" value="ECO:0007669"/>
    <property type="project" value="UniProtKB-UniRule"/>
</dbReference>
<comment type="caution">
    <text evidence="10">The sequence shown here is derived from an EMBL/GenBank/DDBJ whole genome shotgun (WGS) entry which is preliminary data.</text>
</comment>
<evidence type="ECO:0000256" key="1">
    <source>
        <dbReference type="ARBA" id="ARBA00004567"/>
    </source>
</evidence>
<dbReference type="PANTHER" id="PTHR13373">
    <property type="entry name" value="FROUNT PROTEIN-RELATED"/>
    <property type="match status" value="1"/>
</dbReference>
<dbReference type="GO" id="GO:0031080">
    <property type="term" value="C:nuclear pore outer ring"/>
    <property type="evidence" value="ECO:0007669"/>
    <property type="project" value="TreeGrafter"/>
</dbReference>
<dbReference type="Proteomes" id="UP001058974">
    <property type="component" value="Chromosome 6"/>
</dbReference>
<dbReference type="OrthoDB" id="17644at2759"/>
<dbReference type="EMBL" id="JAMSHJ010000006">
    <property type="protein sequence ID" value="KAI5394245.1"/>
    <property type="molecule type" value="Genomic_DNA"/>
</dbReference>
<comment type="subunit">
    <text evidence="9">Component of the nuclear pore complex (NPC).</text>
</comment>
<evidence type="ECO:0000256" key="5">
    <source>
        <dbReference type="ARBA" id="ARBA00022927"/>
    </source>
</evidence>
<protein>
    <recommendedName>
        <fullName evidence="9">Nuclear pore complex protein Nup85</fullName>
    </recommendedName>
</protein>
<evidence type="ECO:0000313" key="11">
    <source>
        <dbReference type="Proteomes" id="UP001058974"/>
    </source>
</evidence>
<keyword evidence="9" id="KW-0472">Membrane</keyword>
<reference evidence="10 11" key="1">
    <citation type="journal article" date="2022" name="Nat. Genet.">
        <title>Improved pea reference genome and pan-genome highlight genomic features and evolutionary characteristics.</title>
        <authorList>
            <person name="Yang T."/>
            <person name="Liu R."/>
            <person name="Luo Y."/>
            <person name="Hu S."/>
            <person name="Wang D."/>
            <person name="Wang C."/>
            <person name="Pandey M.K."/>
            <person name="Ge S."/>
            <person name="Xu Q."/>
            <person name="Li N."/>
            <person name="Li G."/>
            <person name="Huang Y."/>
            <person name="Saxena R.K."/>
            <person name="Ji Y."/>
            <person name="Li M."/>
            <person name="Yan X."/>
            <person name="He Y."/>
            <person name="Liu Y."/>
            <person name="Wang X."/>
            <person name="Xiang C."/>
            <person name="Varshney R.K."/>
            <person name="Ding H."/>
            <person name="Gao S."/>
            <person name="Zong X."/>
        </authorList>
    </citation>
    <scope>NUCLEOTIDE SEQUENCE [LARGE SCALE GENOMIC DNA]</scope>
    <source>
        <strain evidence="10 11">cv. Zhongwan 6</strain>
    </source>
</reference>
<dbReference type="Pfam" id="PF07575">
    <property type="entry name" value="Nucleopor_Nup85"/>
    <property type="match status" value="1"/>
</dbReference>
<evidence type="ECO:0000256" key="6">
    <source>
        <dbReference type="ARBA" id="ARBA00023010"/>
    </source>
</evidence>
<proteinExistence type="inferred from homology"/>
<evidence type="ECO:0000256" key="8">
    <source>
        <dbReference type="ARBA" id="ARBA00023242"/>
    </source>
</evidence>
<dbReference type="GO" id="GO:0045893">
    <property type="term" value="P:positive regulation of DNA-templated transcription"/>
    <property type="evidence" value="ECO:0007669"/>
    <property type="project" value="TreeGrafter"/>
</dbReference>
<comment type="similarity">
    <text evidence="2 9">Belongs to the nucleoporin Nup85 family.</text>
</comment>
<evidence type="ECO:0000256" key="2">
    <source>
        <dbReference type="ARBA" id="ARBA00005573"/>
    </source>
</evidence>